<feature type="region of interest" description="Disordered" evidence="1">
    <location>
        <begin position="259"/>
        <end position="309"/>
    </location>
</feature>
<feature type="compositionally biased region" description="Basic and acidic residues" evidence="1">
    <location>
        <begin position="441"/>
        <end position="451"/>
    </location>
</feature>
<comment type="caution">
    <text evidence="3">The sequence shown here is derived from an EMBL/GenBank/DDBJ whole genome shotgun (WGS) entry which is preliminary data.</text>
</comment>
<evidence type="ECO:0000313" key="3">
    <source>
        <dbReference type="EMBL" id="OCB86092.1"/>
    </source>
</evidence>
<dbReference type="SUPFAM" id="SSF46785">
    <property type="entry name" value="Winged helix' DNA-binding domain"/>
    <property type="match status" value="1"/>
</dbReference>
<dbReference type="PANTHER" id="PTHR12585:SF69">
    <property type="entry name" value="FI11703P"/>
    <property type="match status" value="1"/>
</dbReference>
<accession>A0A9Q5HUK8</accession>
<dbReference type="Proteomes" id="UP000757232">
    <property type="component" value="Unassembled WGS sequence"/>
</dbReference>
<dbReference type="PANTHER" id="PTHR12585">
    <property type="entry name" value="SCC1 / RAD21 FAMILY MEMBER"/>
    <property type="match status" value="1"/>
</dbReference>
<dbReference type="GO" id="GO:1990414">
    <property type="term" value="P:replication-born double-strand break repair via sister chromatid exchange"/>
    <property type="evidence" value="ECO:0007669"/>
    <property type="project" value="TreeGrafter"/>
</dbReference>
<dbReference type="InterPro" id="IPR036390">
    <property type="entry name" value="WH_DNA-bd_sf"/>
</dbReference>
<feature type="region of interest" description="Disordered" evidence="1">
    <location>
        <begin position="102"/>
        <end position="143"/>
    </location>
</feature>
<dbReference type="GO" id="GO:0003682">
    <property type="term" value="F:chromatin binding"/>
    <property type="evidence" value="ECO:0007669"/>
    <property type="project" value="TreeGrafter"/>
</dbReference>
<reference evidence="3" key="1">
    <citation type="submission" date="2016-06" db="EMBL/GenBank/DDBJ databases">
        <title>Draft Genome sequence of the fungus Inonotus baumii.</title>
        <authorList>
            <person name="Zhu H."/>
            <person name="Lin W."/>
        </authorList>
    </citation>
    <scope>NUCLEOTIDE SEQUENCE</scope>
    <source>
        <strain evidence="3">821</strain>
    </source>
</reference>
<dbReference type="AlphaFoldDB" id="A0A9Q5HUK8"/>
<feature type="compositionally biased region" description="Polar residues" evidence="1">
    <location>
        <begin position="297"/>
        <end position="309"/>
    </location>
</feature>
<dbReference type="OrthoDB" id="10071381at2759"/>
<dbReference type="InterPro" id="IPR006909">
    <property type="entry name" value="Rad21/Rec8_C_eu"/>
</dbReference>
<dbReference type="GO" id="GO:0007062">
    <property type="term" value="P:sister chromatid cohesion"/>
    <property type="evidence" value="ECO:0007669"/>
    <property type="project" value="InterPro"/>
</dbReference>
<sequence length="705" mass="76843">MVGVARVYKSLFFLLSGSRKAIDDVSAVKHEIFVTDVSSCFVHLKKAVQEMHALGALSEAQLQMGQPSVRPDALTLTADPSIAVAFEFDAFANWADLSGFGTQRQRGGDDDDDDEFTPGGTKSKAKSKGKSKTSLLPSEMGRGNLHTLDENHEHLLSTSFDANGSFLIGIDPSSSQIDPGLRFGSFGFDDNIFGPGDNFDMGLGDIGDELARELGEGWGADISQTALDPPVDLDQQPDFNMMDGFDIGIDQRFDYAHEAAPGSAKGSNGSARKRSFHESDKENIPPGPNDHLGMTPRSITTQHSQNSAPRSFVEELKANDSQIDVPELVDAQDSGAQRKPKRVRILLDARTELTDEELKSARDHYVERQRVLRLEMEKKRVEKEGGKALEDLIWGVPDGLTAPALTNFWSEIYKVQVEARTGNIQLENHVDERPAKRRKRMASEVEGEHDGPQAPFDFEDNNYAGMEYDFGFMDGDYSAPVDFGDGTRIRSSEEPEQGRDVGPHASSHLGFDAEAFNPSSGTQRSAFFPWDNAAGTSSSAGAGFALMGEKGSDRISLDNADVRIRRSRSRSGSRRGSFSIVPSQNDSLVGLNLGMSPSGPRGSAIGDDFQFDVSNEGITGQDTQETENIVTLERTSYNFLEYCKMQAQGLSGNRTTLDFNDVVPAQTSSRRVAAAAFHHCLVLATKDLITINQGGAYGELTIKIK</sequence>
<evidence type="ECO:0000313" key="4">
    <source>
        <dbReference type="Proteomes" id="UP000757232"/>
    </source>
</evidence>
<feature type="domain" description="Rad21/Rec8-like protein C-terminal eukaryotic" evidence="2">
    <location>
        <begin position="658"/>
        <end position="704"/>
    </location>
</feature>
<dbReference type="Pfam" id="PF04824">
    <property type="entry name" value="Rad21_Rec8"/>
    <property type="match status" value="1"/>
</dbReference>
<dbReference type="GO" id="GO:0008278">
    <property type="term" value="C:cohesin complex"/>
    <property type="evidence" value="ECO:0007669"/>
    <property type="project" value="InterPro"/>
</dbReference>
<feature type="region of interest" description="Disordered" evidence="1">
    <location>
        <begin position="431"/>
        <end position="456"/>
    </location>
</feature>
<organism evidence="3 4">
    <name type="scientific">Sanghuangporus baumii</name>
    <name type="common">Phellinus baumii</name>
    <dbReference type="NCBI Taxonomy" id="108892"/>
    <lineage>
        <taxon>Eukaryota</taxon>
        <taxon>Fungi</taxon>
        <taxon>Dikarya</taxon>
        <taxon>Basidiomycota</taxon>
        <taxon>Agaricomycotina</taxon>
        <taxon>Agaricomycetes</taxon>
        <taxon>Hymenochaetales</taxon>
        <taxon>Hymenochaetaceae</taxon>
        <taxon>Sanghuangporus</taxon>
    </lineage>
</organism>
<dbReference type="EMBL" id="LNZH02000204">
    <property type="protein sequence ID" value="OCB86092.1"/>
    <property type="molecule type" value="Genomic_DNA"/>
</dbReference>
<name>A0A9Q5HUK8_SANBA</name>
<proteinExistence type="predicted"/>
<evidence type="ECO:0000256" key="1">
    <source>
        <dbReference type="SAM" id="MobiDB-lite"/>
    </source>
</evidence>
<gene>
    <name evidence="3" type="ORF">A7U60_g6679</name>
</gene>
<evidence type="ECO:0000259" key="2">
    <source>
        <dbReference type="Pfam" id="PF04824"/>
    </source>
</evidence>
<dbReference type="Gene3D" id="1.10.10.580">
    <property type="entry name" value="Structural maintenance of chromosome 1. Chain E"/>
    <property type="match status" value="1"/>
</dbReference>
<keyword evidence="4" id="KW-1185">Reference proteome</keyword>
<protein>
    <recommendedName>
        <fullName evidence="2">Rad21/Rec8-like protein C-terminal eukaryotic domain-containing protein</fullName>
    </recommendedName>
</protein>
<dbReference type="InterPro" id="IPR039781">
    <property type="entry name" value="Rad21/Rec8-like"/>
</dbReference>
<dbReference type="InterPro" id="IPR023093">
    <property type="entry name" value="ScpA-like_C"/>
</dbReference>